<organism evidence="2 3">
    <name type="scientific">Candidatus Onthousia faecipullorum</name>
    <dbReference type="NCBI Taxonomy" id="2840887"/>
    <lineage>
        <taxon>Bacteria</taxon>
        <taxon>Bacillati</taxon>
        <taxon>Bacillota</taxon>
        <taxon>Bacilli</taxon>
        <taxon>Candidatus Onthousia</taxon>
    </lineage>
</organism>
<keyword evidence="2" id="KW-0378">Hydrolase</keyword>
<dbReference type="GO" id="GO:0016020">
    <property type="term" value="C:membrane"/>
    <property type="evidence" value="ECO:0007669"/>
    <property type="project" value="TreeGrafter"/>
</dbReference>
<dbReference type="AlphaFoldDB" id="A0A9D1GA35"/>
<gene>
    <name evidence="2" type="ORF">IAB59_01745</name>
</gene>
<evidence type="ECO:0000259" key="1">
    <source>
        <dbReference type="Pfam" id="PF00561"/>
    </source>
</evidence>
<accession>A0A9D1GA35</accession>
<evidence type="ECO:0000313" key="3">
    <source>
        <dbReference type="Proteomes" id="UP000886833"/>
    </source>
</evidence>
<dbReference type="PRINTS" id="PR00111">
    <property type="entry name" value="ABHYDROLASE"/>
</dbReference>
<dbReference type="Gene3D" id="3.40.50.1820">
    <property type="entry name" value="alpha/beta hydrolase"/>
    <property type="match status" value="1"/>
</dbReference>
<protein>
    <submittedName>
        <fullName evidence="2">Alpha/beta hydrolase</fullName>
    </submittedName>
</protein>
<dbReference type="InterPro" id="IPR000073">
    <property type="entry name" value="AB_hydrolase_1"/>
</dbReference>
<dbReference type="PANTHER" id="PTHR43798">
    <property type="entry name" value="MONOACYLGLYCEROL LIPASE"/>
    <property type="match status" value="1"/>
</dbReference>
<dbReference type="Proteomes" id="UP000886833">
    <property type="component" value="Unassembled WGS sequence"/>
</dbReference>
<reference evidence="2" key="1">
    <citation type="submission" date="2020-10" db="EMBL/GenBank/DDBJ databases">
        <authorList>
            <person name="Gilroy R."/>
        </authorList>
    </citation>
    <scope>NUCLEOTIDE SEQUENCE</scope>
    <source>
        <strain evidence="2">CHK195-26880</strain>
    </source>
</reference>
<dbReference type="InterPro" id="IPR029058">
    <property type="entry name" value="AB_hydrolase_fold"/>
</dbReference>
<dbReference type="GO" id="GO:0016787">
    <property type="term" value="F:hydrolase activity"/>
    <property type="evidence" value="ECO:0007669"/>
    <property type="project" value="UniProtKB-KW"/>
</dbReference>
<dbReference type="InterPro" id="IPR050266">
    <property type="entry name" value="AB_hydrolase_sf"/>
</dbReference>
<feature type="domain" description="AB hydrolase-1" evidence="1">
    <location>
        <begin position="21"/>
        <end position="148"/>
    </location>
</feature>
<sequence>MTIDYKDIKLSYQKYGNGKEVIVILPGWGETRNTFLEMINILMIDYTVYIIDYPGFGDTLFPNHNLNMYDYSEMIIKFLNDLNISNPNIIAHSFGGRIAILLSSKYNIPIKNLILIDSAGIKPKLTLKKKFRLKLYKTLQSFANYLPKKIKHKFKKYLFNKFSSSDYQALDENMRETFKNIVNLDLTKYLSSINTNTLILWGEKDTDTPLKDGKLMHKKITNSELIIFPNCTHYCYLENTYVIIKIILCFLED</sequence>
<dbReference type="EMBL" id="DVKQ01000018">
    <property type="protein sequence ID" value="HIT37188.1"/>
    <property type="molecule type" value="Genomic_DNA"/>
</dbReference>
<dbReference type="Pfam" id="PF00561">
    <property type="entry name" value="Abhydrolase_1"/>
    <property type="match status" value="1"/>
</dbReference>
<comment type="caution">
    <text evidence="2">The sequence shown here is derived from an EMBL/GenBank/DDBJ whole genome shotgun (WGS) entry which is preliminary data.</text>
</comment>
<evidence type="ECO:0000313" key="2">
    <source>
        <dbReference type="EMBL" id="HIT37188.1"/>
    </source>
</evidence>
<reference evidence="2" key="2">
    <citation type="journal article" date="2021" name="PeerJ">
        <title>Extensive microbial diversity within the chicken gut microbiome revealed by metagenomics and culture.</title>
        <authorList>
            <person name="Gilroy R."/>
            <person name="Ravi A."/>
            <person name="Getino M."/>
            <person name="Pursley I."/>
            <person name="Horton D.L."/>
            <person name="Alikhan N.F."/>
            <person name="Baker D."/>
            <person name="Gharbi K."/>
            <person name="Hall N."/>
            <person name="Watson M."/>
            <person name="Adriaenssens E.M."/>
            <person name="Foster-Nyarko E."/>
            <person name="Jarju S."/>
            <person name="Secka A."/>
            <person name="Antonio M."/>
            <person name="Oren A."/>
            <person name="Chaudhuri R.R."/>
            <person name="La Ragione R."/>
            <person name="Hildebrand F."/>
            <person name="Pallen M.J."/>
        </authorList>
    </citation>
    <scope>NUCLEOTIDE SEQUENCE</scope>
    <source>
        <strain evidence="2">CHK195-26880</strain>
    </source>
</reference>
<dbReference type="PANTHER" id="PTHR43798:SF33">
    <property type="entry name" value="HYDROLASE, PUTATIVE (AFU_ORTHOLOGUE AFUA_2G14860)-RELATED"/>
    <property type="match status" value="1"/>
</dbReference>
<name>A0A9D1GA35_9FIRM</name>
<proteinExistence type="predicted"/>
<dbReference type="SUPFAM" id="SSF53474">
    <property type="entry name" value="alpha/beta-Hydrolases"/>
    <property type="match status" value="1"/>
</dbReference>